<comment type="similarity">
    <text evidence="3">Belongs to the iron-sulfur dependent L-serine dehydratase family.</text>
</comment>
<dbReference type="GO" id="GO:0003941">
    <property type="term" value="F:L-serine ammonia-lyase activity"/>
    <property type="evidence" value="ECO:0007669"/>
    <property type="project" value="UniProtKB-EC"/>
</dbReference>
<comment type="pathway">
    <text evidence="2">Carbohydrate biosynthesis; gluconeogenesis.</text>
</comment>
<evidence type="ECO:0000256" key="4">
    <source>
        <dbReference type="ARBA" id="ARBA00012093"/>
    </source>
</evidence>
<dbReference type="InterPro" id="IPR029009">
    <property type="entry name" value="ASB_dom_sf"/>
</dbReference>
<dbReference type="GO" id="GO:0006094">
    <property type="term" value="P:gluconeogenesis"/>
    <property type="evidence" value="ECO:0007669"/>
    <property type="project" value="UniProtKB-KW"/>
</dbReference>
<evidence type="ECO:0000256" key="6">
    <source>
        <dbReference type="ARBA" id="ARBA00022485"/>
    </source>
</evidence>
<evidence type="ECO:0000259" key="14">
    <source>
        <dbReference type="Pfam" id="PF03315"/>
    </source>
</evidence>
<evidence type="ECO:0000256" key="11">
    <source>
        <dbReference type="ARBA" id="ARBA00041766"/>
    </source>
</evidence>
<dbReference type="SUPFAM" id="SSF143548">
    <property type="entry name" value="Serine metabolism enzymes domain"/>
    <property type="match status" value="1"/>
</dbReference>
<feature type="domain" description="Serine dehydratase beta chain" evidence="14">
    <location>
        <begin position="3"/>
        <end position="65"/>
    </location>
</feature>
<comment type="cofactor">
    <cofactor evidence="1">
        <name>[4Fe-4S] cluster</name>
        <dbReference type="ChEBI" id="CHEBI:49883"/>
    </cofactor>
</comment>
<dbReference type="GO" id="GO:0046872">
    <property type="term" value="F:metal ion binding"/>
    <property type="evidence" value="ECO:0007669"/>
    <property type="project" value="UniProtKB-KW"/>
</dbReference>
<proteinExistence type="inferred from homology"/>
<keyword evidence="9" id="KW-0411">Iron-sulfur</keyword>
<keyword evidence="5" id="KW-0312">Gluconeogenesis</keyword>
<keyword evidence="10" id="KW-0456">Lyase</keyword>
<protein>
    <recommendedName>
        <fullName evidence="4">L-serine ammonia-lyase</fullName>
        <ecNumber evidence="4">4.3.1.17</ecNumber>
    </recommendedName>
    <alternativeName>
        <fullName evidence="11">L-serine deaminase</fullName>
    </alternativeName>
</protein>
<dbReference type="RefSeq" id="WP_039773456.1">
    <property type="nucleotide sequence ID" value="NZ_BJLA01000025.1"/>
</dbReference>
<comment type="caution">
    <text evidence="15">The sequence shown here is derived from an EMBL/GenBank/DDBJ whole genome shotgun (WGS) entry which is preliminary data.</text>
</comment>
<comment type="catalytic activity">
    <reaction evidence="12">
        <text>L-serine = pyruvate + NH4(+)</text>
        <dbReference type="Rhea" id="RHEA:19169"/>
        <dbReference type="ChEBI" id="CHEBI:15361"/>
        <dbReference type="ChEBI" id="CHEBI:28938"/>
        <dbReference type="ChEBI" id="CHEBI:33384"/>
        <dbReference type="EC" id="4.3.1.17"/>
    </reaction>
</comment>
<evidence type="ECO:0000256" key="9">
    <source>
        <dbReference type="ARBA" id="ARBA00023014"/>
    </source>
</evidence>
<evidence type="ECO:0000256" key="3">
    <source>
        <dbReference type="ARBA" id="ARBA00008636"/>
    </source>
</evidence>
<sequence length="402" mass="43788">MKSLIELYKIGSGPSSSHTMGPEKATRIFKAENEGAERFKVLIYGSLAKTGKGHMTDKAIIKALSPVPTEIEFITHVDFILPHPNTIDFLAYKDGRQTTSMRVVSVGGGDIVIDGREEMLAPDIYKENTFEEISSLCKANNISLSEYIEQCEGKKIWDFLYEIWDAMKRSINEGLTSTGVLEGGLNVERKAQFLYNQRHIDESPETRENRIVCAYAFAVSEQNAAGGTIVTAPTCGASGVVPAVLRYMQEKKHVTDEQIIRALAVGGLIGNLIKQNASISGAKCGCQGEVGSACSMASAALSELFGMDIDQIEYAAEVALEHHLGLTCDPICGLVQIPCIERNAVAAMRAINAMNLANFLSNTRKISFDLVVQTMYETGLDMSSDYRETADGGLAKLYKIDS</sequence>
<evidence type="ECO:0000256" key="12">
    <source>
        <dbReference type="ARBA" id="ARBA00049406"/>
    </source>
</evidence>
<dbReference type="PANTHER" id="PTHR30182:SF1">
    <property type="entry name" value="L-SERINE DEHYDRATASE 1"/>
    <property type="match status" value="1"/>
</dbReference>
<evidence type="ECO:0000256" key="1">
    <source>
        <dbReference type="ARBA" id="ARBA00001966"/>
    </source>
</evidence>
<evidence type="ECO:0000256" key="2">
    <source>
        <dbReference type="ARBA" id="ARBA00004742"/>
    </source>
</evidence>
<dbReference type="InterPro" id="IPR005131">
    <property type="entry name" value="Ser_deHydtase_bsu"/>
</dbReference>
<dbReference type="GO" id="GO:0051539">
    <property type="term" value="F:4 iron, 4 sulfur cluster binding"/>
    <property type="evidence" value="ECO:0007669"/>
    <property type="project" value="UniProtKB-KW"/>
</dbReference>
<gene>
    <name evidence="15" type="ORF">CDIOL_46460</name>
</gene>
<evidence type="ECO:0000313" key="16">
    <source>
        <dbReference type="Proteomes" id="UP000325212"/>
    </source>
</evidence>
<feature type="domain" description="Serine dehydratase-like alpha subunit" evidence="13">
    <location>
        <begin position="152"/>
        <end position="395"/>
    </location>
</feature>
<organism evidence="15 16">
    <name type="scientific">Clostridium diolis</name>
    <dbReference type="NCBI Taxonomy" id="223919"/>
    <lineage>
        <taxon>Bacteria</taxon>
        <taxon>Bacillati</taxon>
        <taxon>Bacillota</taxon>
        <taxon>Clostridia</taxon>
        <taxon>Eubacteriales</taxon>
        <taxon>Clostridiaceae</taxon>
        <taxon>Clostridium</taxon>
    </lineage>
</organism>
<dbReference type="InterPro" id="IPR005130">
    <property type="entry name" value="Ser_deHydtase-like_asu"/>
</dbReference>
<evidence type="ECO:0000256" key="5">
    <source>
        <dbReference type="ARBA" id="ARBA00022432"/>
    </source>
</evidence>
<dbReference type="EMBL" id="BJLA01000025">
    <property type="protein sequence ID" value="GEA33723.1"/>
    <property type="molecule type" value="Genomic_DNA"/>
</dbReference>
<dbReference type="AlphaFoldDB" id="A0AAV3W5X5"/>
<evidence type="ECO:0000259" key="13">
    <source>
        <dbReference type="Pfam" id="PF03313"/>
    </source>
</evidence>
<name>A0AAV3W5X5_9CLOT</name>
<evidence type="ECO:0000256" key="8">
    <source>
        <dbReference type="ARBA" id="ARBA00023004"/>
    </source>
</evidence>
<keyword evidence="7" id="KW-0479">Metal-binding</keyword>
<keyword evidence="6" id="KW-0004">4Fe-4S</keyword>
<accession>A0AAV3W5X5</accession>
<keyword evidence="16" id="KW-1185">Reference proteome</keyword>
<dbReference type="Pfam" id="PF03315">
    <property type="entry name" value="SDH_beta"/>
    <property type="match status" value="1"/>
</dbReference>
<dbReference type="Proteomes" id="UP000325212">
    <property type="component" value="Unassembled WGS sequence"/>
</dbReference>
<evidence type="ECO:0000256" key="10">
    <source>
        <dbReference type="ARBA" id="ARBA00023239"/>
    </source>
</evidence>
<dbReference type="InterPro" id="IPR051318">
    <property type="entry name" value="Fe-S_L-Ser"/>
</dbReference>
<dbReference type="Pfam" id="PF03313">
    <property type="entry name" value="SDH_alpha"/>
    <property type="match status" value="1"/>
</dbReference>
<evidence type="ECO:0000256" key="7">
    <source>
        <dbReference type="ARBA" id="ARBA00022723"/>
    </source>
</evidence>
<keyword evidence="8" id="KW-0408">Iron</keyword>
<reference evidence="15 16" key="1">
    <citation type="submission" date="2019-06" db="EMBL/GenBank/DDBJ databases">
        <title>Draft genome sequence of Clostridium diolis DSM 15410.</title>
        <authorList>
            <person name="Kobayashi H."/>
            <person name="Tanizawa Y."/>
            <person name="Tohno M."/>
        </authorList>
    </citation>
    <scope>NUCLEOTIDE SEQUENCE [LARGE SCALE GENOMIC DNA]</scope>
    <source>
        <strain evidence="15 16">DSM 15410</strain>
    </source>
</reference>
<dbReference type="Gene3D" id="3.30.1330.90">
    <property type="entry name" value="D-3-phosphoglycerate dehydrogenase, domain 3"/>
    <property type="match status" value="1"/>
</dbReference>
<dbReference type="PANTHER" id="PTHR30182">
    <property type="entry name" value="L-SERINE DEHYDRATASE"/>
    <property type="match status" value="1"/>
</dbReference>
<evidence type="ECO:0000313" key="15">
    <source>
        <dbReference type="EMBL" id="GEA33723.1"/>
    </source>
</evidence>
<dbReference type="EC" id="4.3.1.17" evidence="4"/>